<evidence type="ECO:0000259" key="1">
    <source>
        <dbReference type="Pfam" id="PF02931"/>
    </source>
</evidence>
<feature type="domain" description="Neurotransmitter-gated ion-channel ligand-binding" evidence="1">
    <location>
        <begin position="23"/>
        <end position="81"/>
    </location>
</feature>
<dbReference type="Proteomes" id="UP000078046">
    <property type="component" value="Unassembled WGS sequence"/>
</dbReference>
<protein>
    <recommendedName>
        <fullName evidence="1">Neurotransmitter-gated ion-channel ligand-binding domain-containing protein</fullName>
    </recommendedName>
</protein>
<reference evidence="2 3" key="1">
    <citation type="submission" date="2016-04" db="EMBL/GenBank/DDBJ databases">
        <title>The genome of Intoshia linei affirms orthonectids as highly simplified spiralians.</title>
        <authorList>
            <person name="Mikhailov K.V."/>
            <person name="Slusarev G.S."/>
            <person name="Nikitin M.A."/>
            <person name="Logacheva M.D."/>
            <person name="Penin A."/>
            <person name="Aleoshin V."/>
            <person name="Panchin Y.V."/>
        </authorList>
    </citation>
    <scope>NUCLEOTIDE SEQUENCE [LARGE SCALE GENOMIC DNA]</scope>
    <source>
        <strain evidence="2">Intl2013</strain>
        <tissue evidence="2">Whole animal</tissue>
    </source>
</reference>
<evidence type="ECO:0000313" key="3">
    <source>
        <dbReference type="Proteomes" id="UP000078046"/>
    </source>
</evidence>
<name>A0A177AQV3_9BILA</name>
<dbReference type="Pfam" id="PF02931">
    <property type="entry name" value="Neur_chan_LBD"/>
    <property type="match status" value="1"/>
</dbReference>
<gene>
    <name evidence="2" type="ORF">A3Q56_07893</name>
</gene>
<sequence length="114" mass="13313">MFVLLAFFHPICSNDDVVSLSDEKQLIKYLLEHYEKIGVIGRPVHDTTDTVNVKYGLALIQILDLDEKNQVLTTNAWSRYHLYNSTTVTFLFCTTYSPNQVMLRLHFPYTLLWI</sequence>
<dbReference type="InterPro" id="IPR006202">
    <property type="entry name" value="Neur_chan_lig-bd"/>
</dbReference>
<dbReference type="SUPFAM" id="SSF63712">
    <property type="entry name" value="Nicotinic receptor ligand binding domain-like"/>
    <property type="match status" value="1"/>
</dbReference>
<dbReference type="GO" id="GO:0005230">
    <property type="term" value="F:extracellular ligand-gated monoatomic ion channel activity"/>
    <property type="evidence" value="ECO:0007669"/>
    <property type="project" value="InterPro"/>
</dbReference>
<proteinExistence type="predicted"/>
<dbReference type="GO" id="GO:0016020">
    <property type="term" value="C:membrane"/>
    <property type="evidence" value="ECO:0007669"/>
    <property type="project" value="InterPro"/>
</dbReference>
<dbReference type="InterPro" id="IPR036734">
    <property type="entry name" value="Neur_chan_lig-bd_sf"/>
</dbReference>
<dbReference type="AlphaFoldDB" id="A0A177AQV3"/>
<dbReference type="OrthoDB" id="5975154at2759"/>
<comment type="caution">
    <text evidence="2">The sequence shown here is derived from an EMBL/GenBank/DDBJ whole genome shotgun (WGS) entry which is preliminary data.</text>
</comment>
<dbReference type="Gene3D" id="2.70.170.10">
    <property type="entry name" value="Neurotransmitter-gated ion-channel ligand-binding domain"/>
    <property type="match status" value="1"/>
</dbReference>
<dbReference type="EMBL" id="LWCA01001875">
    <property type="protein sequence ID" value="OAF64387.1"/>
    <property type="molecule type" value="Genomic_DNA"/>
</dbReference>
<accession>A0A177AQV3</accession>
<keyword evidence="3" id="KW-1185">Reference proteome</keyword>
<organism evidence="2 3">
    <name type="scientific">Intoshia linei</name>
    <dbReference type="NCBI Taxonomy" id="1819745"/>
    <lineage>
        <taxon>Eukaryota</taxon>
        <taxon>Metazoa</taxon>
        <taxon>Spiralia</taxon>
        <taxon>Lophotrochozoa</taxon>
        <taxon>Mesozoa</taxon>
        <taxon>Orthonectida</taxon>
        <taxon>Rhopaluridae</taxon>
        <taxon>Intoshia</taxon>
    </lineage>
</organism>
<evidence type="ECO:0000313" key="2">
    <source>
        <dbReference type="EMBL" id="OAF64387.1"/>
    </source>
</evidence>